<dbReference type="PANTHER" id="PTHR37461:SF1">
    <property type="entry name" value="ANTI-SIGMA-K FACTOR RSKA"/>
    <property type="match status" value="1"/>
</dbReference>
<gene>
    <name evidence="3" type="ORF">GVO57_00820</name>
</gene>
<evidence type="ECO:0000313" key="4">
    <source>
        <dbReference type="Proteomes" id="UP000464468"/>
    </source>
</evidence>
<dbReference type="Proteomes" id="UP000464468">
    <property type="component" value="Chromosome"/>
</dbReference>
<accession>A0A7Z2S6T6</accession>
<dbReference type="InterPro" id="IPR051474">
    <property type="entry name" value="Anti-sigma-K/W_factor"/>
</dbReference>
<keyword evidence="4" id="KW-1185">Reference proteome</keyword>
<sequence>MNDEDDLLAAEHALGLTDATARVDGDAGFALAVDRWRARLLPMMGAPDKTPPTELWARIAESLPPPAPAARPARADGPRFWRMATYASAALAASFLAVIVLRPTAPAPAPAPQTASAPPPATEPAAGPEQAAPIMVAALTPAAPTRGTGLVAITFDGREGRMTVLPTGMDAGGKAAELWVIPADGKPRSLGVIPDKSAATMVIAPEERRMLGAGVKLAITLEPPGGAPGGKPSGPVVMAGEMRAV</sequence>
<dbReference type="GO" id="GO:0006417">
    <property type="term" value="P:regulation of translation"/>
    <property type="evidence" value="ECO:0007669"/>
    <property type="project" value="TreeGrafter"/>
</dbReference>
<evidence type="ECO:0000256" key="1">
    <source>
        <dbReference type="SAM" id="MobiDB-lite"/>
    </source>
</evidence>
<dbReference type="GO" id="GO:0005886">
    <property type="term" value="C:plasma membrane"/>
    <property type="evidence" value="ECO:0007669"/>
    <property type="project" value="InterPro"/>
</dbReference>
<reference evidence="3 4" key="1">
    <citation type="submission" date="2020-01" db="EMBL/GenBank/DDBJ databases">
        <title>Sphingomonas sp. C33 whole genome sequece.</title>
        <authorList>
            <person name="Park C."/>
        </authorList>
    </citation>
    <scope>NUCLEOTIDE SEQUENCE [LARGE SCALE GENOMIC DNA]</scope>
    <source>
        <strain evidence="3 4">C33</strain>
    </source>
</reference>
<dbReference type="InterPro" id="IPR018764">
    <property type="entry name" value="RskA_C"/>
</dbReference>
<name>A0A7Z2S6T6_9SPHN</name>
<evidence type="ECO:0000313" key="3">
    <source>
        <dbReference type="EMBL" id="QHL89626.1"/>
    </source>
</evidence>
<feature type="domain" description="Anti-sigma K factor RskA C-terminal" evidence="2">
    <location>
        <begin position="89"/>
        <end position="236"/>
    </location>
</feature>
<dbReference type="EMBL" id="CP047895">
    <property type="protein sequence ID" value="QHL89626.1"/>
    <property type="molecule type" value="Genomic_DNA"/>
</dbReference>
<protein>
    <recommendedName>
        <fullName evidence="2">Anti-sigma K factor RskA C-terminal domain-containing protein</fullName>
    </recommendedName>
</protein>
<dbReference type="GO" id="GO:0016989">
    <property type="term" value="F:sigma factor antagonist activity"/>
    <property type="evidence" value="ECO:0007669"/>
    <property type="project" value="TreeGrafter"/>
</dbReference>
<dbReference type="RefSeq" id="WP_160591046.1">
    <property type="nucleotide sequence ID" value="NZ_CP047895.1"/>
</dbReference>
<dbReference type="KEGG" id="schy:GVO57_00820"/>
<evidence type="ECO:0000259" key="2">
    <source>
        <dbReference type="Pfam" id="PF10099"/>
    </source>
</evidence>
<feature type="region of interest" description="Disordered" evidence="1">
    <location>
        <begin position="107"/>
        <end position="128"/>
    </location>
</feature>
<proteinExistence type="predicted"/>
<feature type="compositionally biased region" description="Pro residues" evidence="1">
    <location>
        <begin position="107"/>
        <end position="122"/>
    </location>
</feature>
<organism evidence="3 4">
    <name type="scientific">Sphingomonas changnyeongensis</name>
    <dbReference type="NCBI Taxonomy" id="2698679"/>
    <lineage>
        <taxon>Bacteria</taxon>
        <taxon>Pseudomonadati</taxon>
        <taxon>Pseudomonadota</taxon>
        <taxon>Alphaproteobacteria</taxon>
        <taxon>Sphingomonadales</taxon>
        <taxon>Sphingomonadaceae</taxon>
        <taxon>Sphingomonas</taxon>
    </lineage>
</organism>
<dbReference type="PANTHER" id="PTHR37461">
    <property type="entry name" value="ANTI-SIGMA-K FACTOR RSKA"/>
    <property type="match status" value="1"/>
</dbReference>
<dbReference type="Pfam" id="PF10099">
    <property type="entry name" value="RskA_C"/>
    <property type="match status" value="1"/>
</dbReference>
<dbReference type="AlphaFoldDB" id="A0A7Z2S6T6"/>